<proteinExistence type="inferred from homology"/>
<evidence type="ECO:0000256" key="5">
    <source>
        <dbReference type="ARBA" id="ARBA00022801"/>
    </source>
</evidence>
<dbReference type="Proteomes" id="UP000829517">
    <property type="component" value="Unassembled WGS sequence"/>
</dbReference>
<feature type="transmembrane region" description="Helical" evidence="6">
    <location>
        <begin position="36"/>
        <end position="57"/>
    </location>
</feature>
<comment type="subcellular location">
    <subcellularLocation>
        <location evidence="6">Membrane</location>
        <topology evidence="6">Single-pass type II membrane protein</topology>
    </subcellularLocation>
</comment>
<dbReference type="GO" id="GO:0009003">
    <property type="term" value="F:signal peptidase activity"/>
    <property type="evidence" value="ECO:0007669"/>
    <property type="project" value="UniProtKB-EC"/>
</dbReference>
<keyword evidence="6" id="KW-0472">Membrane</keyword>
<feature type="domain" description="Peptidase S26" evidence="7">
    <location>
        <begin position="63"/>
        <end position="200"/>
    </location>
</feature>
<dbReference type="InterPro" id="IPR019758">
    <property type="entry name" value="Pept_S26A_signal_pept_1_CS"/>
</dbReference>
<dbReference type="InterPro" id="IPR036286">
    <property type="entry name" value="LexA/Signal_pep-like_sf"/>
</dbReference>
<evidence type="ECO:0000256" key="3">
    <source>
        <dbReference type="ARBA" id="ARBA00013208"/>
    </source>
</evidence>
<comment type="catalytic activity">
    <reaction evidence="1 6">
        <text>Cleavage of hydrophobic, N-terminal signal or leader sequences from secreted and periplasmic proteins.</text>
        <dbReference type="EC" id="3.4.21.89"/>
    </reaction>
</comment>
<dbReference type="InterPro" id="IPR019533">
    <property type="entry name" value="Peptidase_S26"/>
</dbReference>
<dbReference type="NCBIfam" id="TIGR02227">
    <property type="entry name" value="sigpep_I_bact"/>
    <property type="match status" value="2"/>
</dbReference>
<keyword evidence="6" id="KW-0645">Protease</keyword>
<feature type="domain" description="Peptidase S26" evidence="7">
    <location>
        <begin position="339"/>
        <end position="381"/>
    </location>
</feature>
<keyword evidence="6" id="KW-0812">Transmembrane</keyword>
<dbReference type="CDD" id="cd06530">
    <property type="entry name" value="S26_SPase_I"/>
    <property type="match status" value="2"/>
</dbReference>
<dbReference type="EMBL" id="JAETXX010000016">
    <property type="protein sequence ID" value="MCF8716340.1"/>
    <property type="molecule type" value="Genomic_DNA"/>
</dbReference>
<name>A0ABS9J7F8_9FLAO</name>
<dbReference type="PRINTS" id="PR00727">
    <property type="entry name" value="LEADERPTASE"/>
</dbReference>
<evidence type="ECO:0000256" key="2">
    <source>
        <dbReference type="ARBA" id="ARBA00009370"/>
    </source>
</evidence>
<dbReference type="Gene3D" id="2.10.109.10">
    <property type="entry name" value="Umud Fragment, subunit A"/>
    <property type="match status" value="2"/>
</dbReference>
<feature type="transmembrane region" description="Helical" evidence="6">
    <location>
        <begin position="69"/>
        <end position="90"/>
    </location>
</feature>
<dbReference type="InterPro" id="IPR000223">
    <property type="entry name" value="Pept_S26A_signal_pept_1"/>
</dbReference>
<dbReference type="EC" id="3.4.21.89" evidence="3 6"/>
<gene>
    <name evidence="8" type="primary">lepB</name>
    <name evidence="8" type="ORF">JM658_16035</name>
</gene>
<evidence type="ECO:0000256" key="1">
    <source>
        <dbReference type="ARBA" id="ARBA00000677"/>
    </source>
</evidence>
<evidence type="ECO:0000256" key="4">
    <source>
        <dbReference type="ARBA" id="ARBA00019232"/>
    </source>
</evidence>
<dbReference type="SUPFAM" id="SSF51306">
    <property type="entry name" value="LexA/Signal peptidase"/>
    <property type="match status" value="1"/>
</dbReference>
<comment type="caution">
    <text evidence="6">Lacks conserved residue(s) required for the propagation of feature annotation.</text>
</comment>
<evidence type="ECO:0000313" key="8">
    <source>
        <dbReference type="EMBL" id="MCF8716340.1"/>
    </source>
</evidence>
<keyword evidence="9" id="KW-1185">Reference proteome</keyword>
<dbReference type="PANTHER" id="PTHR43390">
    <property type="entry name" value="SIGNAL PEPTIDASE I"/>
    <property type="match status" value="1"/>
</dbReference>
<dbReference type="RefSeq" id="WP_236960671.1">
    <property type="nucleotide sequence ID" value="NZ_JAETXX010000016.1"/>
</dbReference>
<feature type="transmembrane region" description="Helical" evidence="6">
    <location>
        <begin position="12"/>
        <end position="30"/>
    </location>
</feature>
<dbReference type="PROSITE" id="PS00761">
    <property type="entry name" value="SPASE_I_3"/>
    <property type="match status" value="1"/>
</dbReference>
<evidence type="ECO:0000256" key="6">
    <source>
        <dbReference type="RuleBase" id="RU362042"/>
    </source>
</evidence>
<comment type="similarity">
    <text evidence="2 6">Belongs to the peptidase S26 family.</text>
</comment>
<evidence type="ECO:0000313" key="9">
    <source>
        <dbReference type="Proteomes" id="UP000829517"/>
    </source>
</evidence>
<accession>A0ABS9J7F8</accession>
<dbReference type="Pfam" id="PF10502">
    <property type="entry name" value="Peptidase_S26"/>
    <property type="match status" value="2"/>
</dbReference>
<comment type="caution">
    <text evidence="8">The sequence shown here is derived from an EMBL/GenBank/DDBJ whole genome shotgun (WGS) entry which is preliminary data.</text>
</comment>
<reference evidence="8 9" key="1">
    <citation type="submission" date="2021-01" db="EMBL/GenBank/DDBJ databases">
        <title>Genome sequencing of Joostella atrarenae M1-2 (= KCTC 23194).</title>
        <authorList>
            <person name="Zakaria M.R."/>
            <person name="Lam M.Q."/>
            <person name="Chong C.S."/>
        </authorList>
    </citation>
    <scope>NUCLEOTIDE SEQUENCE [LARGE SCALE GENOMIC DNA]</scope>
    <source>
        <strain evidence="8 9">M1-2</strain>
    </source>
</reference>
<dbReference type="PANTHER" id="PTHR43390:SF1">
    <property type="entry name" value="CHLOROPLAST PROCESSING PEPTIDASE"/>
    <property type="match status" value="1"/>
</dbReference>
<protein>
    <recommendedName>
        <fullName evidence="4 6">Signal peptidase I</fullName>
        <ecNumber evidence="3 6">3.4.21.89</ecNumber>
    </recommendedName>
</protein>
<evidence type="ECO:0000259" key="7">
    <source>
        <dbReference type="Pfam" id="PF10502"/>
    </source>
</evidence>
<sequence>MGDNLKFKKRKILKYFIVGLIGVFGLYCSIKNIEWFFYLILIIIGLVILGVYLLNYIKVGFIRKVVKSFFILILIFSVSVCLKLFVINLYKIPSSSMEDTLIPGDVILVNKLIYGPKVPKGLNQISWFHFFNIVNRDKVSDLPSSDSVYRLSGSSRIKKGDLFIYELSQDFFVVKRCVSNPGDTLLINDSRVYINGQESFFTSTIKEKYSIEVTDRYQFHKHLDKIGLDIDLLIKDELHKNSLYGNLSGDEVKLISAFKEVKCIEINFDGDNSKRELFATPPLRNWTMDNMGPFVIPNEGLTIELNDYTFELYKGIINNDEFNKCRKEENAFFINNKKETHYTFKSNYYFVMGDNRKESFDSRFIGFIPERDVIGKVEYVLYSKNGDGFDWKRTFKKVL</sequence>
<organism evidence="8 9">
    <name type="scientific">Joostella atrarenae</name>
    <dbReference type="NCBI Taxonomy" id="679257"/>
    <lineage>
        <taxon>Bacteria</taxon>
        <taxon>Pseudomonadati</taxon>
        <taxon>Bacteroidota</taxon>
        <taxon>Flavobacteriia</taxon>
        <taxon>Flavobacteriales</taxon>
        <taxon>Flavobacteriaceae</taxon>
        <taxon>Joostella</taxon>
    </lineage>
</organism>
<keyword evidence="6" id="KW-1133">Transmembrane helix</keyword>
<keyword evidence="5 6" id="KW-0378">Hydrolase</keyword>